<evidence type="ECO:0000313" key="2">
    <source>
        <dbReference type="Proteomes" id="UP000198307"/>
    </source>
</evidence>
<accession>A0A239Q369</accession>
<gene>
    <name evidence="1" type="ORF">SAMN05444959_12523</name>
</gene>
<dbReference type="Pfam" id="PF05521">
    <property type="entry name" value="Phage_HCP"/>
    <property type="match status" value="1"/>
</dbReference>
<protein>
    <submittedName>
        <fullName evidence="1">Phage head-tail joining protein</fullName>
    </submittedName>
</protein>
<name>A0A239Q369_9RHOB</name>
<dbReference type="Proteomes" id="UP000198307">
    <property type="component" value="Unassembled WGS sequence"/>
</dbReference>
<reference evidence="1 2" key="1">
    <citation type="submission" date="2017-07" db="EMBL/GenBank/DDBJ databases">
        <authorList>
            <person name="Sun Z.S."/>
            <person name="Albrecht U."/>
            <person name="Echele G."/>
            <person name="Lee C.C."/>
        </authorList>
    </citation>
    <scope>NUCLEOTIDE SEQUENCE [LARGE SCALE GENOMIC DNA]</scope>
    <source>
        <strain evidence="1 2">DSM 14827</strain>
    </source>
</reference>
<keyword evidence="2" id="KW-1185">Reference proteome</keyword>
<dbReference type="EMBL" id="FZQB01000025">
    <property type="protein sequence ID" value="SNT76716.1"/>
    <property type="molecule type" value="Genomic_DNA"/>
</dbReference>
<organism evidence="1 2">
    <name type="scientific">Paracoccus seriniphilus</name>
    <dbReference type="NCBI Taxonomy" id="184748"/>
    <lineage>
        <taxon>Bacteria</taxon>
        <taxon>Pseudomonadati</taxon>
        <taxon>Pseudomonadota</taxon>
        <taxon>Alphaproteobacteria</taxon>
        <taxon>Rhodobacterales</taxon>
        <taxon>Paracoccaceae</taxon>
        <taxon>Paracoccus</taxon>
    </lineage>
</organism>
<dbReference type="Gene3D" id="2.40.10.270">
    <property type="entry name" value="Bacteriophage SPP1 head-tail adaptor protein"/>
    <property type="match status" value="1"/>
</dbReference>
<dbReference type="InterPro" id="IPR038666">
    <property type="entry name" value="SSP1_head-tail_sf"/>
</dbReference>
<dbReference type="AlphaFoldDB" id="A0A239Q369"/>
<sequence>MARFSYDRSVQFLRAEIVDDGFQSRRGEYRPHGPRCWAAKSEISDAEKFGAGSVVPNLQARFRLPWSNFAAGIAHTDRMACEGRVYAIVGIKEIGRRAALEFTTASVTP</sequence>
<dbReference type="InterPro" id="IPR008767">
    <property type="entry name" value="Phage_SPP1_head-tail_adaptor"/>
</dbReference>
<evidence type="ECO:0000313" key="1">
    <source>
        <dbReference type="EMBL" id="SNT76716.1"/>
    </source>
</evidence>
<proteinExistence type="predicted"/>
<dbReference type="OrthoDB" id="7998779at2"/>
<dbReference type="RefSeq" id="WP_089346011.1">
    <property type="nucleotide sequence ID" value="NZ_CP067129.1"/>
</dbReference>